<dbReference type="InterPro" id="IPR029479">
    <property type="entry name" value="Nitroreductase"/>
</dbReference>
<organism evidence="10 11">
    <name type="scientific">Proteobacteria bacterium 228</name>
    <dbReference type="NCBI Taxonomy" id="2083153"/>
    <lineage>
        <taxon>Bacteria</taxon>
        <taxon>Pseudomonadati</taxon>
        <taxon>Pseudomonadota</taxon>
    </lineage>
</organism>
<keyword evidence="5 7" id="KW-0560">Oxidoreductase</keyword>
<dbReference type="InterPro" id="IPR026021">
    <property type="entry name" value="YdjA-like"/>
</dbReference>
<dbReference type="InterPro" id="IPR052530">
    <property type="entry name" value="NAD(P)H_nitroreductase"/>
</dbReference>
<dbReference type="EC" id="1.-.-.-" evidence="7"/>
<evidence type="ECO:0000256" key="3">
    <source>
        <dbReference type="ARBA" id="ARBA00022643"/>
    </source>
</evidence>
<keyword evidence="6 7" id="KW-0520">NAD</keyword>
<evidence type="ECO:0000313" key="10">
    <source>
        <dbReference type="EMBL" id="PPC75528.1"/>
    </source>
</evidence>
<dbReference type="OrthoDB" id="9804207at2"/>
<evidence type="ECO:0000256" key="8">
    <source>
        <dbReference type="PIRSR" id="PIRSR000232-1"/>
    </source>
</evidence>
<evidence type="ECO:0000256" key="7">
    <source>
        <dbReference type="PIRNR" id="PIRNR000232"/>
    </source>
</evidence>
<keyword evidence="2 7" id="KW-0285">Flavoprotein</keyword>
<feature type="binding site" evidence="8">
    <location>
        <position position="35"/>
    </location>
    <ligand>
        <name>FMN</name>
        <dbReference type="ChEBI" id="CHEBI:58210"/>
        <note>ligand shared between dimeric partners</note>
    </ligand>
</feature>
<comment type="similarity">
    <text evidence="1 7">Belongs to the nitroreductase family.</text>
</comment>
<reference evidence="10 11" key="1">
    <citation type="submission" date="2018-02" db="EMBL/GenBank/DDBJ databases">
        <title>novel marine gammaproteobacteria from coastal saline agro ecosystem.</title>
        <authorList>
            <person name="Krishnan R."/>
            <person name="Ramesh Kumar N."/>
        </authorList>
    </citation>
    <scope>NUCLEOTIDE SEQUENCE [LARGE SCALE GENOMIC DNA]</scope>
    <source>
        <strain evidence="10 11">228</strain>
    </source>
</reference>
<keyword evidence="4 7" id="KW-0521">NADP</keyword>
<proteinExistence type="inferred from homology"/>
<protein>
    <recommendedName>
        <fullName evidence="7">Putative NAD(P)H nitroreductase</fullName>
        <ecNumber evidence="7">1.-.-.-</ecNumber>
    </recommendedName>
</protein>
<comment type="cofactor">
    <cofactor evidence="8">
        <name>FMN</name>
        <dbReference type="ChEBI" id="CHEBI:58210"/>
    </cofactor>
    <text evidence="8">Binds 1 FMN per subunit.</text>
</comment>
<sequence length="186" mass="20147">MDALSLLQHRVSVAQLTGPAPTSDQLELLWQAALRAPDHGALRPWRFLVVQGEALARLGELFAQVAMDNDPDADPAFLEKCLNMPLRAPMLIVVIACCQQHPKVPEQEQILSAGAAAQNILLAAHAQGLGAIWRTGWVADDEVINQQLGLVRGEVNIGYIYIGTPKGHLPVSPVLNSLDFVTSWHG</sequence>
<dbReference type="Gene3D" id="3.40.109.10">
    <property type="entry name" value="NADH Oxidase"/>
    <property type="match status" value="1"/>
</dbReference>
<feature type="binding site" description="in other chain" evidence="8">
    <location>
        <begin position="133"/>
        <end position="135"/>
    </location>
    <ligand>
        <name>FMN</name>
        <dbReference type="ChEBI" id="CHEBI:58210"/>
        <note>ligand shared between dimeric partners</note>
    </ligand>
</feature>
<dbReference type="InterPro" id="IPR000415">
    <property type="entry name" value="Nitroreductase-like"/>
</dbReference>
<evidence type="ECO:0000256" key="1">
    <source>
        <dbReference type="ARBA" id="ARBA00007118"/>
    </source>
</evidence>
<keyword evidence="3 7" id="KW-0288">FMN</keyword>
<dbReference type="SUPFAM" id="SSF55469">
    <property type="entry name" value="FMN-dependent nitroreductase-like"/>
    <property type="match status" value="1"/>
</dbReference>
<dbReference type="PANTHER" id="PTHR43821">
    <property type="entry name" value="NAD(P)H NITROREDUCTASE YDJA-RELATED"/>
    <property type="match status" value="1"/>
</dbReference>
<evidence type="ECO:0000256" key="5">
    <source>
        <dbReference type="ARBA" id="ARBA00023002"/>
    </source>
</evidence>
<dbReference type="CDD" id="cd02135">
    <property type="entry name" value="YdjA-like"/>
    <property type="match status" value="1"/>
</dbReference>
<name>A0A2S5KL49_9PROT</name>
<evidence type="ECO:0000313" key="11">
    <source>
        <dbReference type="Proteomes" id="UP000238196"/>
    </source>
</evidence>
<accession>A0A2S5KL49</accession>
<dbReference type="AlphaFoldDB" id="A0A2S5KL49"/>
<comment type="caution">
    <text evidence="10">The sequence shown here is derived from an EMBL/GenBank/DDBJ whole genome shotgun (WGS) entry which is preliminary data.</text>
</comment>
<evidence type="ECO:0000259" key="9">
    <source>
        <dbReference type="Pfam" id="PF00881"/>
    </source>
</evidence>
<dbReference type="GO" id="GO:0016491">
    <property type="term" value="F:oxidoreductase activity"/>
    <property type="evidence" value="ECO:0007669"/>
    <property type="project" value="UniProtKB-UniRule"/>
</dbReference>
<dbReference type="EMBL" id="PRLP01000087">
    <property type="protein sequence ID" value="PPC75528.1"/>
    <property type="molecule type" value="Genomic_DNA"/>
</dbReference>
<feature type="binding site" evidence="8">
    <location>
        <position position="39"/>
    </location>
    <ligand>
        <name>FMN</name>
        <dbReference type="ChEBI" id="CHEBI:58210"/>
        <note>ligand shared between dimeric partners</note>
    </ligand>
</feature>
<evidence type="ECO:0000256" key="6">
    <source>
        <dbReference type="ARBA" id="ARBA00023027"/>
    </source>
</evidence>
<dbReference type="PIRSF" id="PIRSF000232">
    <property type="entry name" value="YdjA"/>
    <property type="match status" value="1"/>
</dbReference>
<gene>
    <name evidence="10" type="ORF">C4K68_20160</name>
</gene>
<evidence type="ECO:0000256" key="2">
    <source>
        <dbReference type="ARBA" id="ARBA00022630"/>
    </source>
</evidence>
<dbReference type="PANTHER" id="PTHR43821:SF1">
    <property type="entry name" value="NAD(P)H NITROREDUCTASE YDJA-RELATED"/>
    <property type="match status" value="1"/>
</dbReference>
<dbReference type="Pfam" id="PF00881">
    <property type="entry name" value="Nitroreductase"/>
    <property type="match status" value="1"/>
</dbReference>
<evidence type="ECO:0000256" key="4">
    <source>
        <dbReference type="ARBA" id="ARBA00022857"/>
    </source>
</evidence>
<feature type="domain" description="Nitroreductase" evidence="9">
    <location>
        <begin position="9"/>
        <end position="163"/>
    </location>
</feature>
<feature type="binding site" description="in other chain" evidence="8">
    <location>
        <begin position="10"/>
        <end position="12"/>
    </location>
    <ligand>
        <name>FMN</name>
        <dbReference type="ChEBI" id="CHEBI:58210"/>
        <note>ligand shared between dimeric partners</note>
    </ligand>
</feature>
<dbReference type="Proteomes" id="UP000238196">
    <property type="component" value="Unassembled WGS sequence"/>
</dbReference>